<organism evidence="2 3">
    <name type="scientific">Caldithrix abyssi DSM 13497</name>
    <dbReference type="NCBI Taxonomy" id="880073"/>
    <lineage>
        <taxon>Bacteria</taxon>
        <taxon>Pseudomonadati</taxon>
        <taxon>Calditrichota</taxon>
        <taxon>Calditrichia</taxon>
        <taxon>Calditrichales</taxon>
        <taxon>Calditrichaceae</taxon>
        <taxon>Caldithrix</taxon>
    </lineage>
</organism>
<reference evidence="2 3" key="1">
    <citation type="submission" date="2016-11" db="EMBL/GenBank/DDBJ databases">
        <title>Genomic analysis of Caldithrix abyssi and proposal of a novel bacterial phylum Caldithrichaeota.</title>
        <authorList>
            <person name="Kublanov I."/>
            <person name="Sigalova O."/>
            <person name="Gavrilov S."/>
            <person name="Lebedinsky A."/>
            <person name="Ivanova N."/>
            <person name="Daum C."/>
            <person name="Reddy T."/>
            <person name="Klenk H.P."/>
            <person name="Goker M."/>
            <person name="Reva O."/>
            <person name="Miroshnichenko M."/>
            <person name="Kyprides N."/>
            <person name="Woyke T."/>
            <person name="Gelfand M."/>
        </authorList>
    </citation>
    <scope>NUCLEOTIDE SEQUENCE [LARGE SCALE GENOMIC DNA]</scope>
    <source>
        <strain evidence="2 3">LF13</strain>
    </source>
</reference>
<accession>A0A1J1C5I1</accession>
<sequence length="40" mass="4838">MNFKKNIAQSRNQKHFREDLCNHRAHSAQRSRKGRKECLN</sequence>
<dbReference type="EMBL" id="CP018099">
    <property type="protein sequence ID" value="APF17822.1"/>
    <property type="molecule type" value="Genomic_DNA"/>
</dbReference>
<dbReference type="AlphaFoldDB" id="A0A1J1C5I1"/>
<dbReference type="Proteomes" id="UP000183868">
    <property type="component" value="Chromosome"/>
</dbReference>
<evidence type="ECO:0000256" key="1">
    <source>
        <dbReference type="SAM" id="MobiDB-lite"/>
    </source>
</evidence>
<feature type="region of interest" description="Disordered" evidence="1">
    <location>
        <begin position="1"/>
        <end position="40"/>
    </location>
</feature>
<evidence type="ECO:0000313" key="3">
    <source>
        <dbReference type="Proteomes" id="UP000183868"/>
    </source>
</evidence>
<protein>
    <submittedName>
        <fullName evidence="2">Uncharacterized protein</fullName>
    </submittedName>
</protein>
<gene>
    <name evidence="2" type="ORF">Cabys_1073</name>
</gene>
<dbReference type="KEGG" id="caby:Cabys_1073"/>
<feature type="compositionally biased region" description="Basic residues" evidence="1">
    <location>
        <begin position="23"/>
        <end position="40"/>
    </location>
</feature>
<name>A0A1J1C5I1_CALAY</name>
<evidence type="ECO:0000313" key="2">
    <source>
        <dbReference type="EMBL" id="APF17822.1"/>
    </source>
</evidence>
<proteinExistence type="predicted"/>